<keyword evidence="5" id="KW-1185">Reference proteome</keyword>
<dbReference type="EC" id="2.5.1.-" evidence="3"/>
<dbReference type="AlphaFoldDB" id="A0A395JMX6"/>
<dbReference type="FunCoup" id="A0A395JMX6">
    <property type="interactions" value="17"/>
</dbReference>
<accession>A0A395JMX6</accession>
<feature type="binding site" evidence="3">
    <location>
        <begin position="149"/>
        <end position="151"/>
    </location>
    <ligand>
        <name>carboxy-S-adenosyl-L-methionine</name>
        <dbReference type="ChEBI" id="CHEBI:134278"/>
    </ligand>
</feature>
<name>A0A395JMX6_9GAMM</name>
<dbReference type="Pfam" id="PF08003">
    <property type="entry name" value="Methyltransf_9"/>
    <property type="match status" value="1"/>
</dbReference>
<dbReference type="GO" id="GO:0032259">
    <property type="term" value="P:methylation"/>
    <property type="evidence" value="ECO:0007669"/>
    <property type="project" value="UniProtKB-KW"/>
</dbReference>
<protein>
    <recommendedName>
        <fullName evidence="3">tRNA U34 carboxymethyltransferase</fullName>
        <ecNumber evidence="3">2.5.1.-</ecNumber>
    </recommendedName>
</protein>
<dbReference type="Gene3D" id="3.40.50.150">
    <property type="entry name" value="Vaccinia Virus protein VP39"/>
    <property type="match status" value="1"/>
</dbReference>
<comment type="function">
    <text evidence="3">Catalyzes carboxymethyl transfer from carboxy-S-adenosyl-L-methionine (Cx-SAM) to 5-hydroxyuridine (ho5U) to form 5-carboxymethoxyuridine (cmo5U) at position 34 in tRNAs.</text>
</comment>
<feature type="binding site" evidence="3">
    <location>
        <begin position="177"/>
        <end position="178"/>
    </location>
    <ligand>
        <name>carboxy-S-adenosyl-L-methionine</name>
        <dbReference type="ChEBI" id="CHEBI:134278"/>
    </ligand>
</feature>
<organism evidence="4 5">
    <name type="scientific">Arenicella xantha</name>
    <dbReference type="NCBI Taxonomy" id="644221"/>
    <lineage>
        <taxon>Bacteria</taxon>
        <taxon>Pseudomonadati</taxon>
        <taxon>Pseudomonadota</taxon>
        <taxon>Gammaproteobacteria</taxon>
        <taxon>Arenicellales</taxon>
        <taxon>Arenicellaceae</taxon>
        <taxon>Arenicella</taxon>
    </lineage>
</organism>
<dbReference type="InParanoid" id="A0A395JMX6"/>
<dbReference type="GO" id="GO:0016765">
    <property type="term" value="F:transferase activity, transferring alkyl or aryl (other than methyl) groups"/>
    <property type="evidence" value="ECO:0007669"/>
    <property type="project" value="UniProtKB-UniRule"/>
</dbReference>
<comment type="caution">
    <text evidence="4">The sequence shown here is derived from an EMBL/GenBank/DDBJ whole genome shotgun (WGS) entry which is preliminary data.</text>
</comment>
<comment type="catalytic activity">
    <reaction evidence="3">
        <text>carboxy-S-adenosyl-L-methionine + 5-hydroxyuridine(34) in tRNA = 5-carboxymethoxyuridine(34) in tRNA + S-adenosyl-L-homocysteine + H(+)</text>
        <dbReference type="Rhea" id="RHEA:52848"/>
        <dbReference type="Rhea" id="RHEA-COMP:13381"/>
        <dbReference type="Rhea" id="RHEA-COMP:13383"/>
        <dbReference type="ChEBI" id="CHEBI:15378"/>
        <dbReference type="ChEBI" id="CHEBI:57856"/>
        <dbReference type="ChEBI" id="CHEBI:134278"/>
        <dbReference type="ChEBI" id="CHEBI:136877"/>
        <dbReference type="ChEBI" id="CHEBI:136879"/>
    </reaction>
</comment>
<dbReference type="NCBIfam" id="TIGR00452">
    <property type="entry name" value="tRNA 5-methoxyuridine(34)/uridine 5-oxyacetic acid(34) synthase CmoB"/>
    <property type="match status" value="1"/>
</dbReference>
<evidence type="ECO:0000256" key="1">
    <source>
        <dbReference type="ARBA" id="ARBA00022679"/>
    </source>
</evidence>
<dbReference type="InterPro" id="IPR027555">
    <property type="entry name" value="Mo5U34_MeTrfas-like"/>
</dbReference>
<feature type="binding site" evidence="3">
    <location>
        <position position="127"/>
    </location>
    <ligand>
        <name>carboxy-S-adenosyl-L-methionine</name>
        <dbReference type="ChEBI" id="CHEBI:134278"/>
    </ligand>
</feature>
<reference evidence="4 5" key="1">
    <citation type="submission" date="2018-06" db="EMBL/GenBank/DDBJ databases">
        <title>Genomic Encyclopedia of Type Strains, Phase IV (KMG-IV): sequencing the most valuable type-strain genomes for metagenomic binning, comparative biology and taxonomic classification.</title>
        <authorList>
            <person name="Goeker M."/>
        </authorList>
    </citation>
    <scope>NUCLEOTIDE SEQUENCE [LARGE SCALE GENOMIC DNA]</scope>
    <source>
        <strain evidence="4 5">DSM 24032</strain>
    </source>
</reference>
<sequence length="319" mass="36710">MNFDNFFSHPEFSAWHTVFHDAIERRTDPKRHGDLPDWLAILHELPDARPSEIHLDRDTVTFGKADDLTAEQAAKIRAGLLALKPWRKGPYQVFDTFIDTEWRSDWKWQRVAPHISDLNNRTVLDVGCGTGYHCWRMLGDGARYVLGIDPSMRFIVQHLALQRYAHNPRFDLLPLGIEDMPTDMPVFDTVFSMGVLYHRRRPIDHLLELAGLLQADGELVLETLIIDDADNGVLTPKDRYAKMRNVWSIMTIDKILELLAEAGFKDARCVDVSITSTDEQRSTDWMTFHSLKEFLDPIDQSKTVEGYPAPKRGTFIAHR</sequence>
<feature type="binding site" evidence="3">
    <location>
        <position position="197"/>
    </location>
    <ligand>
        <name>carboxy-S-adenosyl-L-methionine</name>
        <dbReference type="ChEBI" id="CHEBI:134278"/>
    </ligand>
</feature>
<dbReference type="NCBIfam" id="NF011650">
    <property type="entry name" value="PRK15068.1"/>
    <property type="match status" value="1"/>
</dbReference>
<dbReference type="CDD" id="cd02440">
    <property type="entry name" value="AdoMet_MTases"/>
    <property type="match status" value="1"/>
</dbReference>
<dbReference type="EMBL" id="QNRT01000001">
    <property type="protein sequence ID" value="RBP52643.1"/>
    <property type="molecule type" value="Genomic_DNA"/>
</dbReference>
<dbReference type="RefSeq" id="WP_113952277.1">
    <property type="nucleotide sequence ID" value="NZ_QNRT01000001.1"/>
</dbReference>
<feature type="binding site" evidence="3">
    <location>
        <position position="107"/>
    </location>
    <ligand>
        <name>carboxy-S-adenosyl-L-methionine</name>
        <dbReference type="ChEBI" id="CHEBI:134278"/>
    </ligand>
</feature>
<evidence type="ECO:0000313" key="4">
    <source>
        <dbReference type="EMBL" id="RBP52643.1"/>
    </source>
</evidence>
<keyword evidence="2 3" id="KW-0819">tRNA processing</keyword>
<evidence type="ECO:0000313" key="5">
    <source>
        <dbReference type="Proteomes" id="UP000253083"/>
    </source>
</evidence>
<dbReference type="SUPFAM" id="SSF53335">
    <property type="entry name" value="S-adenosyl-L-methionine-dependent methyltransferases"/>
    <property type="match status" value="1"/>
</dbReference>
<dbReference type="GO" id="GO:0002098">
    <property type="term" value="P:tRNA wobble uridine modification"/>
    <property type="evidence" value="ECO:0007669"/>
    <property type="project" value="InterPro"/>
</dbReference>
<dbReference type="InterPro" id="IPR029063">
    <property type="entry name" value="SAM-dependent_MTases_sf"/>
</dbReference>
<feature type="binding site" evidence="3">
    <location>
        <position position="102"/>
    </location>
    <ligand>
        <name>carboxy-S-adenosyl-L-methionine</name>
        <dbReference type="ChEBI" id="CHEBI:134278"/>
    </ligand>
</feature>
<keyword evidence="4" id="KW-0489">Methyltransferase</keyword>
<dbReference type="GO" id="GO:0008168">
    <property type="term" value="F:methyltransferase activity"/>
    <property type="evidence" value="ECO:0007669"/>
    <property type="project" value="UniProtKB-KW"/>
</dbReference>
<evidence type="ECO:0000256" key="3">
    <source>
        <dbReference type="HAMAP-Rule" id="MF_01590"/>
    </source>
</evidence>
<comment type="subunit">
    <text evidence="3">Homotetramer.</text>
</comment>
<dbReference type="PANTHER" id="PTHR43464:SF95">
    <property type="entry name" value="TRNA U34 CARBOXYMETHYLTRANSFERASE"/>
    <property type="match status" value="1"/>
</dbReference>
<dbReference type="HAMAP" id="MF_01590">
    <property type="entry name" value="tRNA_carboxymethyltr_CmoB"/>
    <property type="match status" value="1"/>
</dbReference>
<dbReference type="OrthoDB" id="9773188at2"/>
<dbReference type="InterPro" id="IPR010017">
    <property type="entry name" value="CmoB"/>
</dbReference>
<keyword evidence="1 3" id="KW-0808">Transferase</keyword>
<feature type="binding site" evidence="3">
    <location>
        <position position="193"/>
    </location>
    <ligand>
        <name>carboxy-S-adenosyl-L-methionine</name>
        <dbReference type="ChEBI" id="CHEBI:134278"/>
    </ligand>
</feature>
<dbReference type="Proteomes" id="UP000253083">
    <property type="component" value="Unassembled WGS sequence"/>
</dbReference>
<proteinExistence type="inferred from homology"/>
<gene>
    <name evidence="3" type="primary">cmoB</name>
    <name evidence="4" type="ORF">DFR28_10123</name>
</gene>
<comment type="similarity">
    <text evidence="3">Belongs to the class I-like SAM-binding methyltransferase superfamily. CmoB family.</text>
</comment>
<evidence type="ECO:0000256" key="2">
    <source>
        <dbReference type="ARBA" id="ARBA00022694"/>
    </source>
</evidence>
<feature type="binding site" evidence="3">
    <location>
        <position position="88"/>
    </location>
    <ligand>
        <name>carboxy-S-adenosyl-L-methionine</name>
        <dbReference type="ChEBI" id="CHEBI:134278"/>
    </ligand>
</feature>
<feature type="binding site" evidence="3">
    <location>
        <position position="312"/>
    </location>
    <ligand>
        <name>carboxy-S-adenosyl-L-methionine</name>
        <dbReference type="ChEBI" id="CHEBI:134278"/>
    </ligand>
</feature>
<dbReference type="PANTHER" id="PTHR43464">
    <property type="entry name" value="METHYLTRANSFERASE"/>
    <property type="match status" value="1"/>
</dbReference>